<evidence type="ECO:0000313" key="3">
    <source>
        <dbReference type="Proteomes" id="UP001589828"/>
    </source>
</evidence>
<reference evidence="2 3" key="1">
    <citation type="submission" date="2024-09" db="EMBL/GenBank/DDBJ databases">
        <authorList>
            <person name="Sun Q."/>
            <person name="Mori K."/>
        </authorList>
    </citation>
    <scope>NUCLEOTIDE SEQUENCE [LARGE SCALE GENOMIC DNA]</scope>
    <source>
        <strain evidence="2 3">NCAIM B.02415</strain>
    </source>
</reference>
<protein>
    <recommendedName>
        <fullName evidence="4">Glycyl-tRNA synthetase subunit alpha</fullName>
    </recommendedName>
</protein>
<comment type="caution">
    <text evidence="2">The sequence shown here is derived from an EMBL/GenBank/DDBJ whole genome shotgun (WGS) entry which is preliminary data.</text>
</comment>
<evidence type="ECO:0000313" key="2">
    <source>
        <dbReference type="EMBL" id="MFC0515177.1"/>
    </source>
</evidence>
<evidence type="ECO:0008006" key="4">
    <source>
        <dbReference type="Google" id="ProtNLM"/>
    </source>
</evidence>
<feature type="chain" id="PRO_5046201495" description="Glycyl-tRNA synthetase subunit alpha" evidence="1">
    <location>
        <begin position="20"/>
        <end position="140"/>
    </location>
</feature>
<dbReference type="EMBL" id="JBHLTS010000022">
    <property type="protein sequence ID" value="MFC0515177.1"/>
    <property type="molecule type" value="Genomic_DNA"/>
</dbReference>
<keyword evidence="1" id="KW-0732">Signal</keyword>
<organism evidence="2 3">
    <name type="scientific">Mucilaginibacter angelicae</name>
    <dbReference type="NCBI Taxonomy" id="869718"/>
    <lineage>
        <taxon>Bacteria</taxon>
        <taxon>Pseudomonadati</taxon>
        <taxon>Bacteroidota</taxon>
        <taxon>Sphingobacteriia</taxon>
        <taxon>Sphingobacteriales</taxon>
        <taxon>Sphingobacteriaceae</taxon>
        <taxon>Mucilaginibacter</taxon>
    </lineage>
</organism>
<accession>A0ABV6L6U5</accession>
<name>A0ABV6L6U5_9SPHI</name>
<feature type="signal peptide" evidence="1">
    <location>
        <begin position="1"/>
        <end position="19"/>
    </location>
</feature>
<dbReference type="Proteomes" id="UP001589828">
    <property type="component" value="Unassembled WGS sequence"/>
</dbReference>
<dbReference type="RefSeq" id="WP_377023015.1">
    <property type="nucleotide sequence ID" value="NZ_JBHLTS010000022.1"/>
</dbReference>
<evidence type="ECO:0000256" key="1">
    <source>
        <dbReference type="SAM" id="SignalP"/>
    </source>
</evidence>
<gene>
    <name evidence="2" type="ORF">ACFFGT_13240</name>
</gene>
<keyword evidence="3" id="KW-1185">Reference proteome</keyword>
<proteinExistence type="predicted"/>
<sequence>MKFWFIMAIAILMSISSHAQTALHLYGGKDHDKYLGCLNCNTYDKNSIWNDYGSFGSSYSSSSIWNEYGTYGGEYSPYSPFNNYAQYPPVIVDKDGNFYGYLTVNTYHDKRAESQIALIIYKYWNLIEKNVSDWYAKIFN</sequence>